<feature type="binding site" evidence="16 17">
    <location>
        <position position="69"/>
    </location>
    <ligand>
        <name>[4Fe-4S] cluster</name>
        <dbReference type="ChEBI" id="CHEBI:49883"/>
        <note>4Fe-4S-S-AdoMet</note>
    </ligand>
</feature>
<comment type="similarity">
    <text evidence="2 16">Belongs to the radical SAM superfamily. Biotin synthase family.</text>
</comment>
<dbReference type="InterPro" id="IPR024177">
    <property type="entry name" value="Biotin_synthase"/>
</dbReference>
<name>A0A9P3YPS0_CLODI</name>
<feature type="binding site" evidence="16 17">
    <location>
        <position position="113"/>
    </location>
    <ligand>
        <name>[2Fe-2S] cluster</name>
        <dbReference type="ChEBI" id="CHEBI:190135"/>
    </ligand>
</feature>
<evidence type="ECO:0000256" key="12">
    <source>
        <dbReference type="ARBA" id="ARBA00023014"/>
    </source>
</evidence>
<dbReference type="Proteomes" id="UP000879542">
    <property type="component" value="Unassembled WGS sequence"/>
</dbReference>
<dbReference type="GO" id="GO:0005506">
    <property type="term" value="F:iron ion binding"/>
    <property type="evidence" value="ECO:0007669"/>
    <property type="project" value="UniProtKB-UniRule"/>
</dbReference>
<feature type="binding site" evidence="16 17">
    <location>
        <position position="73"/>
    </location>
    <ligand>
        <name>[4Fe-4S] cluster</name>
        <dbReference type="ChEBI" id="CHEBI:49883"/>
        <note>4Fe-4S-S-AdoMet</note>
    </ligand>
</feature>
<dbReference type="SFLD" id="SFLDG01278">
    <property type="entry name" value="biotin_synthase_like"/>
    <property type="match status" value="1"/>
</dbReference>
<keyword evidence="11 16" id="KW-0408">Iron</keyword>
<protein>
    <recommendedName>
        <fullName evidence="15 16">Biotin synthase</fullName>
        <ecNumber evidence="4 16">2.8.1.6</ecNumber>
    </recommendedName>
</protein>
<dbReference type="AlphaFoldDB" id="A0A9P3YPS0"/>
<dbReference type="RefSeq" id="WP_003425153.1">
    <property type="nucleotide sequence ID" value="NZ_AP025558.1"/>
</dbReference>
<feature type="binding site" evidence="16 17">
    <location>
        <position position="145"/>
    </location>
    <ligand>
        <name>[2Fe-2S] cluster</name>
        <dbReference type="ChEBI" id="CHEBI:190135"/>
    </ligand>
</feature>
<dbReference type="PANTHER" id="PTHR22976:SF2">
    <property type="entry name" value="BIOTIN SYNTHASE, MITOCHONDRIAL"/>
    <property type="match status" value="1"/>
</dbReference>
<dbReference type="InterPro" id="IPR058240">
    <property type="entry name" value="rSAM_sf"/>
</dbReference>
<comment type="cofactor">
    <cofactor evidence="17">
        <name>[2Fe-2S] cluster</name>
        <dbReference type="ChEBI" id="CHEBI:190135"/>
    </cofactor>
    <text evidence="17">Binds 1 [2Fe-2S] cluster. The cluster is coordinated with 3 cysteines and 1 arginine.</text>
</comment>
<dbReference type="GO" id="GO:0051539">
    <property type="term" value="F:4 iron, 4 sulfur cluster binding"/>
    <property type="evidence" value="ECO:0007669"/>
    <property type="project" value="UniProtKB-KW"/>
</dbReference>
<proteinExistence type="inferred from homology"/>
<keyword evidence="10 16" id="KW-0093">Biotin biosynthesis</keyword>
<evidence type="ECO:0000313" key="19">
    <source>
        <dbReference type="Proteomes" id="UP000879542"/>
    </source>
</evidence>
<dbReference type="GO" id="GO:0051537">
    <property type="term" value="F:2 iron, 2 sulfur cluster binding"/>
    <property type="evidence" value="ECO:0007669"/>
    <property type="project" value="UniProtKB-KW"/>
</dbReference>
<evidence type="ECO:0000256" key="11">
    <source>
        <dbReference type="ARBA" id="ARBA00023004"/>
    </source>
</evidence>
<dbReference type="Pfam" id="PF04055">
    <property type="entry name" value="Radical_SAM"/>
    <property type="match status" value="1"/>
</dbReference>
<dbReference type="GO" id="GO:0009102">
    <property type="term" value="P:biotin biosynthetic process"/>
    <property type="evidence" value="ECO:0007669"/>
    <property type="project" value="UniProtKB-UniRule"/>
</dbReference>
<evidence type="ECO:0000256" key="9">
    <source>
        <dbReference type="ARBA" id="ARBA00022723"/>
    </source>
</evidence>
<reference evidence="18" key="1">
    <citation type="journal article" date="2018" name="Genome Biol.">
        <title>SKESA: strategic k-mer extension for scrupulous assemblies.</title>
        <authorList>
            <person name="Souvorov A."/>
            <person name="Agarwala R."/>
            <person name="Lipman D.J."/>
        </authorList>
    </citation>
    <scope>NUCLEOTIDE SEQUENCE</scope>
    <source>
        <strain evidence="18">Clostridioides</strain>
    </source>
</reference>
<evidence type="ECO:0000256" key="3">
    <source>
        <dbReference type="ARBA" id="ARBA00011738"/>
    </source>
</evidence>
<evidence type="ECO:0000256" key="1">
    <source>
        <dbReference type="ARBA" id="ARBA00004942"/>
    </source>
</evidence>
<keyword evidence="7 16" id="KW-0949">S-adenosyl-L-methionine</keyword>
<evidence type="ECO:0000256" key="17">
    <source>
        <dbReference type="PIRSR" id="PIRSR001619-1"/>
    </source>
</evidence>
<comment type="cofactor">
    <cofactor evidence="16">
        <name>[2Fe-2S] cluster</name>
        <dbReference type="ChEBI" id="CHEBI:190135"/>
    </cofactor>
    <text evidence="16">Binds 1 [2Fe-2S] cluster. The cluster is coordinated with 3 cysteines and 1 arginine.</text>
</comment>
<evidence type="ECO:0000256" key="6">
    <source>
        <dbReference type="ARBA" id="ARBA00022679"/>
    </source>
</evidence>
<accession>A0A9P3YPS0</accession>
<keyword evidence="5 16" id="KW-0004">4Fe-4S</keyword>
<reference evidence="18" key="2">
    <citation type="submission" date="2021-06" db="EMBL/GenBank/DDBJ databases">
        <authorList>
            <consortium name="NCBI Pathogen Detection Project"/>
        </authorList>
    </citation>
    <scope>NUCLEOTIDE SEQUENCE</scope>
    <source>
        <strain evidence="18">Clostridioides</strain>
    </source>
</reference>
<dbReference type="CDD" id="cd01335">
    <property type="entry name" value="Radical_SAM"/>
    <property type="match status" value="1"/>
</dbReference>
<sequence>MEKYTIKLKNKVLRGKEISYEEALNLISLDTNNKNDFDTLLKSANEIREYFMGRKADLCTIMNAKSGKCSEDCKFCAQSSHYKTGVEEYSLLDYNEILNRAKEMESKGVHRFSLVTSGKGMSGKEFNDILNIYEGLRKNTNLKLCASLGIIDYEKAKMLKSAGVTTYHHNVETCRDNFHNICTTHTYKDRIKTIKDAKKAGLDVCVGGIIGMNESEEQRLKMAFEIRELNVKSFPINILNPIKNTPMENYDVLEPMEILKTTAVFRFIIPNVYIRYAGGRLSLKGYDKVGFNGGVNSAIVGDYLTTVGSGIENDKKMIIEQGFELY</sequence>
<dbReference type="EC" id="2.8.1.6" evidence="4 16"/>
<dbReference type="EMBL" id="DAEQIJ010000005">
    <property type="protein sequence ID" value="HBH2619759.1"/>
    <property type="molecule type" value="Genomic_DNA"/>
</dbReference>
<comment type="catalytic activity">
    <reaction evidence="13 16">
        <text>(4R,5S)-dethiobiotin + (sulfur carrier)-SH + 2 reduced [2Fe-2S]-[ferredoxin] + 2 S-adenosyl-L-methionine = (sulfur carrier)-H + biotin + 2 5'-deoxyadenosine + 2 L-methionine + 2 oxidized [2Fe-2S]-[ferredoxin]</text>
        <dbReference type="Rhea" id="RHEA:22060"/>
        <dbReference type="Rhea" id="RHEA-COMP:10000"/>
        <dbReference type="Rhea" id="RHEA-COMP:10001"/>
        <dbReference type="Rhea" id="RHEA-COMP:14737"/>
        <dbReference type="Rhea" id="RHEA-COMP:14739"/>
        <dbReference type="ChEBI" id="CHEBI:17319"/>
        <dbReference type="ChEBI" id="CHEBI:29917"/>
        <dbReference type="ChEBI" id="CHEBI:33737"/>
        <dbReference type="ChEBI" id="CHEBI:33738"/>
        <dbReference type="ChEBI" id="CHEBI:57586"/>
        <dbReference type="ChEBI" id="CHEBI:57844"/>
        <dbReference type="ChEBI" id="CHEBI:59789"/>
        <dbReference type="ChEBI" id="CHEBI:64428"/>
        <dbReference type="ChEBI" id="CHEBI:149473"/>
        <dbReference type="EC" id="2.8.1.6"/>
    </reaction>
</comment>
<dbReference type="FunFam" id="3.20.20.70:FF:000026">
    <property type="entry name" value="Biotin synthase"/>
    <property type="match status" value="1"/>
</dbReference>
<dbReference type="NCBIfam" id="TIGR00433">
    <property type="entry name" value="bioB"/>
    <property type="match status" value="1"/>
</dbReference>
<dbReference type="InterPro" id="IPR006638">
    <property type="entry name" value="Elp3/MiaA/NifB-like_rSAM"/>
</dbReference>
<dbReference type="HAMAP" id="MF_01694">
    <property type="entry name" value="BioB"/>
    <property type="match status" value="1"/>
</dbReference>
<dbReference type="Gene3D" id="3.20.20.70">
    <property type="entry name" value="Aldolase class I"/>
    <property type="match status" value="1"/>
</dbReference>
<evidence type="ECO:0000256" key="13">
    <source>
        <dbReference type="ARBA" id="ARBA00051157"/>
    </source>
</evidence>
<evidence type="ECO:0000256" key="16">
    <source>
        <dbReference type="HAMAP-Rule" id="MF_01694"/>
    </source>
</evidence>
<comment type="subunit">
    <text evidence="3 16">Homodimer.</text>
</comment>
<evidence type="ECO:0000256" key="5">
    <source>
        <dbReference type="ARBA" id="ARBA00022485"/>
    </source>
</evidence>
<evidence type="ECO:0000256" key="2">
    <source>
        <dbReference type="ARBA" id="ARBA00010765"/>
    </source>
</evidence>
<dbReference type="InterPro" id="IPR002684">
    <property type="entry name" value="Biotin_synth/BioAB"/>
</dbReference>
<keyword evidence="12 16" id="KW-0411">Iron-sulfur</keyword>
<evidence type="ECO:0000256" key="10">
    <source>
        <dbReference type="ARBA" id="ARBA00022756"/>
    </source>
</evidence>
<evidence type="ECO:0000256" key="7">
    <source>
        <dbReference type="ARBA" id="ARBA00022691"/>
    </source>
</evidence>
<comment type="pathway">
    <text evidence="1 16">Cofactor biosynthesis; biotin biosynthesis; biotin from 7,8-diaminononanoate: step 2/2.</text>
</comment>
<feature type="binding site" evidence="16 17">
    <location>
        <position position="76"/>
    </location>
    <ligand>
        <name>[4Fe-4S] cluster</name>
        <dbReference type="ChEBI" id="CHEBI:49883"/>
        <note>4Fe-4S-S-AdoMet</note>
    </ligand>
</feature>
<feature type="binding site" evidence="16 17">
    <location>
        <position position="275"/>
    </location>
    <ligand>
        <name>[2Fe-2S] cluster</name>
        <dbReference type="ChEBI" id="CHEBI:190135"/>
    </ligand>
</feature>
<comment type="function">
    <text evidence="14 16">Catalyzes the conversion of dethiobiotin (DTB) to biotin by the insertion of a sulfur atom into dethiobiotin via a radical-based mechanism.</text>
</comment>
<keyword evidence="6 16" id="KW-0808">Transferase</keyword>
<dbReference type="PROSITE" id="PS51918">
    <property type="entry name" value="RADICAL_SAM"/>
    <property type="match status" value="1"/>
</dbReference>
<dbReference type="SFLD" id="SFLDG01060">
    <property type="entry name" value="BATS_domain_containing"/>
    <property type="match status" value="1"/>
</dbReference>
<dbReference type="SMART" id="SM00729">
    <property type="entry name" value="Elp3"/>
    <property type="match status" value="1"/>
</dbReference>
<dbReference type="InterPro" id="IPR010722">
    <property type="entry name" value="BATS_dom"/>
</dbReference>
<dbReference type="PANTHER" id="PTHR22976">
    <property type="entry name" value="BIOTIN SYNTHASE"/>
    <property type="match status" value="1"/>
</dbReference>
<dbReference type="InterPro" id="IPR013785">
    <property type="entry name" value="Aldolase_TIM"/>
</dbReference>
<organism evidence="18 19">
    <name type="scientific">Clostridioides difficile</name>
    <name type="common">Peptoclostridium difficile</name>
    <dbReference type="NCBI Taxonomy" id="1496"/>
    <lineage>
        <taxon>Bacteria</taxon>
        <taxon>Bacillati</taxon>
        <taxon>Bacillota</taxon>
        <taxon>Clostridia</taxon>
        <taxon>Peptostreptococcales</taxon>
        <taxon>Peptostreptococcaceae</taxon>
        <taxon>Clostridioides</taxon>
    </lineage>
</organism>
<evidence type="ECO:0000256" key="15">
    <source>
        <dbReference type="ARBA" id="ARBA00070199"/>
    </source>
</evidence>
<gene>
    <name evidence="16 18" type="primary">bioB</name>
    <name evidence="18" type="ORF">KRQ00_001511</name>
</gene>
<dbReference type="InterPro" id="IPR007197">
    <property type="entry name" value="rSAM"/>
</dbReference>
<evidence type="ECO:0000256" key="4">
    <source>
        <dbReference type="ARBA" id="ARBA00012236"/>
    </source>
</evidence>
<dbReference type="PIRSF" id="PIRSF001619">
    <property type="entry name" value="Biotin_synth"/>
    <property type="match status" value="1"/>
</dbReference>
<comment type="cofactor">
    <cofactor evidence="16 17">
        <name>[4Fe-4S] cluster</name>
        <dbReference type="ChEBI" id="CHEBI:49883"/>
    </cofactor>
    <text evidence="16 17">Binds 1 [4Fe-4S] cluster. The cluster is coordinated with 3 cysteines and an exchangeable S-adenosyl-L-methionine.</text>
</comment>
<dbReference type="SMART" id="SM00876">
    <property type="entry name" value="BATS"/>
    <property type="match status" value="1"/>
</dbReference>
<dbReference type="SFLD" id="SFLDS00029">
    <property type="entry name" value="Radical_SAM"/>
    <property type="match status" value="1"/>
</dbReference>
<dbReference type="GO" id="GO:0004076">
    <property type="term" value="F:biotin synthase activity"/>
    <property type="evidence" value="ECO:0007669"/>
    <property type="project" value="UniProtKB-UniRule"/>
</dbReference>
<dbReference type="Pfam" id="PF06968">
    <property type="entry name" value="BATS"/>
    <property type="match status" value="1"/>
</dbReference>
<evidence type="ECO:0000256" key="8">
    <source>
        <dbReference type="ARBA" id="ARBA00022714"/>
    </source>
</evidence>
<keyword evidence="9 16" id="KW-0479">Metal-binding</keyword>
<dbReference type="SUPFAM" id="SSF102114">
    <property type="entry name" value="Radical SAM enzymes"/>
    <property type="match status" value="1"/>
</dbReference>
<evidence type="ECO:0000313" key="18">
    <source>
        <dbReference type="EMBL" id="HBH2619759.1"/>
    </source>
</evidence>
<keyword evidence="8 16" id="KW-0001">2Fe-2S</keyword>
<feature type="binding site" evidence="16 17">
    <location>
        <position position="205"/>
    </location>
    <ligand>
        <name>[2Fe-2S] cluster</name>
        <dbReference type="ChEBI" id="CHEBI:190135"/>
    </ligand>
</feature>
<comment type="caution">
    <text evidence="18">The sequence shown here is derived from an EMBL/GenBank/DDBJ whole genome shotgun (WGS) entry which is preliminary data.</text>
</comment>
<evidence type="ECO:0000256" key="14">
    <source>
        <dbReference type="ARBA" id="ARBA00057568"/>
    </source>
</evidence>